<evidence type="ECO:0000256" key="1">
    <source>
        <dbReference type="SAM" id="MobiDB-lite"/>
    </source>
</evidence>
<dbReference type="RefSeq" id="XP_062787051.1">
    <property type="nucleotide sequence ID" value="XM_062931000.1"/>
</dbReference>
<dbReference type="Pfam" id="PF11905">
    <property type="entry name" value="DUF3425"/>
    <property type="match status" value="1"/>
</dbReference>
<dbReference type="GeneID" id="87951344"/>
<evidence type="ECO:0000313" key="2">
    <source>
        <dbReference type="EMBL" id="WQF89830.1"/>
    </source>
</evidence>
<accession>A0AAX4J310</accession>
<evidence type="ECO:0008006" key="4">
    <source>
        <dbReference type="Google" id="ProtNLM"/>
    </source>
</evidence>
<gene>
    <name evidence="2" type="ORF">CDEST_14844</name>
</gene>
<dbReference type="AlphaFoldDB" id="A0AAX4J310"/>
<feature type="region of interest" description="Disordered" evidence="1">
    <location>
        <begin position="1"/>
        <end position="36"/>
    </location>
</feature>
<protein>
    <recommendedName>
        <fullName evidence="4">Aryl-alcohol dehydrogenase</fullName>
    </recommendedName>
</protein>
<keyword evidence="3" id="KW-1185">Reference proteome</keyword>
<proteinExistence type="predicted"/>
<dbReference type="EMBL" id="CP137314">
    <property type="protein sequence ID" value="WQF89830.1"/>
    <property type="molecule type" value="Genomic_DNA"/>
</dbReference>
<name>A0AAX4J310_9PEZI</name>
<reference evidence="3" key="1">
    <citation type="journal article" date="2023" name="bioRxiv">
        <title>Complete genome of the Medicago anthracnose fungus, Colletotrichum destructivum, reveals a mini-chromosome-like region within a core chromosome.</title>
        <authorList>
            <person name="Lapalu N."/>
            <person name="Simon A."/>
            <person name="Lu A."/>
            <person name="Plaumann P.-L."/>
            <person name="Amselem J."/>
            <person name="Pigne S."/>
            <person name="Auger A."/>
            <person name="Koch C."/>
            <person name="Dallery J.-F."/>
            <person name="O'Connell R.J."/>
        </authorList>
    </citation>
    <scope>NUCLEOTIDE SEQUENCE [LARGE SCALE GENOMIC DNA]</scope>
    <source>
        <strain evidence="3">CBS 520.97</strain>
    </source>
</reference>
<dbReference type="InterPro" id="IPR021833">
    <property type="entry name" value="DUF3425"/>
</dbReference>
<dbReference type="Proteomes" id="UP001322277">
    <property type="component" value="Chromosome 10"/>
</dbReference>
<dbReference type="PANTHER" id="PTHR38116:SF1">
    <property type="entry name" value="BZIP DOMAIN-CONTAINING PROTEIN"/>
    <property type="match status" value="1"/>
</dbReference>
<dbReference type="KEGG" id="cdet:87951344"/>
<evidence type="ECO:0000313" key="3">
    <source>
        <dbReference type="Proteomes" id="UP001322277"/>
    </source>
</evidence>
<dbReference type="PANTHER" id="PTHR38116">
    <property type="entry name" value="CHROMOSOME 7, WHOLE GENOME SHOTGUN SEQUENCE"/>
    <property type="match status" value="1"/>
</dbReference>
<sequence>MPPQFIPLQLMPQQAFAGPGNDWTGTTDPKERRKMQDRIHQRIRRQRLKTTTGKFSNHRCSSTTAPQETESLTLASFTACEPDNKRTGDFIVQFSTEADYIFSIGAPSVDMLLSLIQFNTTRALIINARVMGITSELMAPDSRSRFVIGNSNATAHDLIPKSLEPTQLQLTVIHHPWIDILPFPEVRDNILRHDENMYDKRELCRDLRGFQSVTQGRGGLIVWTDPWDPKGWEVTEAFASKWPWVIRDCHELLESTTYWRAVRGESQ</sequence>
<organism evidence="2 3">
    <name type="scientific">Colletotrichum destructivum</name>
    <dbReference type="NCBI Taxonomy" id="34406"/>
    <lineage>
        <taxon>Eukaryota</taxon>
        <taxon>Fungi</taxon>
        <taxon>Dikarya</taxon>
        <taxon>Ascomycota</taxon>
        <taxon>Pezizomycotina</taxon>
        <taxon>Sordariomycetes</taxon>
        <taxon>Hypocreomycetidae</taxon>
        <taxon>Glomerellales</taxon>
        <taxon>Glomerellaceae</taxon>
        <taxon>Colletotrichum</taxon>
        <taxon>Colletotrichum destructivum species complex</taxon>
    </lineage>
</organism>